<sequence length="71" mass="7623">MTESTARQCGAFNGGCRGNGNRKRIDGGVCVPAGAVHTSLENTPRFSTNLRVSNYKATREVVDPMPLNLDI</sequence>
<name>A0A8T0J692_CERPU</name>
<protein>
    <submittedName>
        <fullName evidence="1">Uncharacterized protein</fullName>
    </submittedName>
</protein>
<evidence type="ECO:0000313" key="1">
    <source>
        <dbReference type="EMBL" id="KAG0590321.1"/>
    </source>
</evidence>
<reference evidence="1" key="1">
    <citation type="submission" date="2020-06" db="EMBL/GenBank/DDBJ databases">
        <title>WGS assembly of Ceratodon purpureus strain R40.</title>
        <authorList>
            <person name="Carey S.B."/>
            <person name="Jenkins J."/>
            <person name="Shu S."/>
            <person name="Lovell J.T."/>
            <person name="Sreedasyam A."/>
            <person name="Maumus F."/>
            <person name="Tiley G.P."/>
            <person name="Fernandez-Pozo N."/>
            <person name="Barry K."/>
            <person name="Chen C."/>
            <person name="Wang M."/>
            <person name="Lipzen A."/>
            <person name="Daum C."/>
            <person name="Saski C.A."/>
            <person name="Payton A.C."/>
            <person name="Mcbreen J.C."/>
            <person name="Conrad R.E."/>
            <person name="Kollar L.M."/>
            <person name="Olsson S."/>
            <person name="Huttunen S."/>
            <person name="Landis J.B."/>
            <person name="Wickett N.J."/>
            <person name="Johnson M.G."/>
            <person name="Rensing S.A."/>
            <person name="Grimwood J."/>
            <person name="Schmutz J."/>
            <person name="Mcdaniel S.F."/>
        </authorList>
    </citation>
    <scope>NUCLEOTIDE SEQUENCE</scope>
    <source>
        <strain evidence="1">R40</strain>
    </source>
</reference>
<evidence type="ECO:0000313" key="2">
    <source>
        <dbReference type="Proteomes" id="UP000822688"/>
    </source>
</evidence>
<proteinExistence type="predicted"/>
<dbReference type="AlphaFoldDB" id="A0A8T0J692"/>
<dbReference type="EMBL" id="CM026421">
    <property type="protein sequence ID" value="KAG0590321.1"/>
    <property type="molecule type" value="Genomic_DNA"/>
</dbReference>
<comment type="caution">
    <text evidence="1">The sequence shown here is derived from an EMBL/GenBank/DDBJ whole genome shotgun (WGS) entry which is preliminary data.</text>
</comment>
<accession>A0A8T0J692</accession>
<keyword evidence="2" id="KW-1185">Reference proteome</keyword>
<organism evidence="1 2">
    <name type="scientific">Ceratodon purpureus</name>
    <name type="common">Fire moss</name>
    <name type="synonym">Dicranum purpureum</name>
    <dbReference type="NCBI Taxonomy" id="3225"/>
    <lineage>
        <taxon>Eukaryota</taxon>
        <taxon>Viridiplantae</taxon>
        <taxon>Streptophyta</taxon>
        <taxon>Embryophyta</taxon>
        <taxon>Bryophyta</taxon>
        <taxon>Bryophytina</taxon>
        <taxon>Bryopsida</taxon>
        <taxon>Dicranidae</taxon>
        <taxon>Pseudoditrichales</taxon>
        <taxon>Ditrichaceae</taxon>
        <taxon>Ceratodon</taxon>
    </lineage>
</organism>
<gene>
    <name evidence="1" type="ORF">KC19_1G089700</name>
</gene>
<dbReference type="Proteomes" id="UP000822688">
    <property type="component" value="Chromosome 1"/>
</dbReference>